<sequence length="109" mass="11788">MTTLHLTRADFTGLQAGANGSVTITLTEDGVRRLAEEGVRRAAILEHQEERRAAWLRSLPNAELVELATSRFGGPEPDVAVEAMRRAKEIADRLRPVMAALMAPAAGRG</sequence>
<dbReference type="Proteomes" id="UP000595090">
    <property type="component" value="Segment"/>
</dbReference>
<name>A0A7T0M1U8_9CAUD</name>
<keyword evidence="2" id="KW-1185">Reference proteome</keyword>
<dbReference type="GeneID" id="80020324"/>
<reference evidence="1 2" key="1">
    <citation type="submission" date="2020-11" db="EMBL/GenBank/DDBJ databases">
        <authorList>
            <person name="Asamoah-Frimpong E.A."/>
            <person name="Attaran A."/>
            <person name="Berhane B."/>
            <person name="Boone B.K."/>
            <person name="Cesta G."/>
            <person name="Chorbajian C."/>
            <person name="Cowan J.T."/>
            <person name="Datu D.V."/>
            <person name="Der L."/>
            <person name="Egbunine A.O."/>
            <person name="Giampietro H."/>
            <person name="Gunnison R.P."/>
            <person name="Joseph M.A."/>
            <person name="Kiewe T."/>
            <person name="Oboh E.C."/>
            <person name="O'Neill K."/>
            <person name="Oxlaj J.A."/>
            <person name="Patel A.K."/>
            <person name="Saqaf K."/>
            <person name="Vuong K."/>
            <person name="Walker C."/>
            <person name="Wikina T."/>
            <person name="Yan T."/>
            <person name="Avazpour P."/>
            <person name="Kim F.M."/>
            <person name="Mason K.J."/>
            <person name="Nguyen D.A."/>
            <person name="Pettit S.M."/>
            <person name="Zhou O.J."/>
            <person name="Brissett D.L."/>
            <person name="Gualtieri C."/>
            <person name="Hufford T.M."/>
            <person name="Ko J.M."/>
            <person name="Novak J.K."/>
            <person name="Smith Z.M."/>
            <person name="Erill I."/>
            <person name="Caruso S.M."/>
            <person name="Garlena R.A."/>
            <person name="Russell D.A."/>
            <person name="Pope W.H."/>
            <person name="Jacobs-Sera D."/>
            <person name="Hatfull G.F."/>
        </authorList>
    </citation>
    <scope>NUCLEOTIDE SEQUENCE [LARGE SCALE GENOMIC DNA]</scope>
</reference>
<dbReference type="KEGG" id="vg:80020324"/>
<accession>A0A7T0M1U8</accession>
<dbReference type="EMBL" id="MW291017">
    <property type="protein sequence ID" value="QPL14067.1"/>
    <property type="molecule type" value="Genomic_DNA"/>
</dbReference>
<dbReference type="RefSeq" id="YP_010755654.1">
    <property type="nucleotide sequence ID" value="NC_073473.1"/>
</dbReference>
<organism evidence="1 2">
    <name type="scientific">Streptomyces phage TurkishDelight</name>
    <dbReference type="NCBI Taxonomy" id="2793708"/>
    <lineage>
        <taxon>Viruses</taxon>
        <taxon>Duplodnaviria</taxon>
        <taxon>Heunggongvirae</taxon>
        <taxon>Uroviricota</taxon>
        <taxon>Caudoviricetes</taxon>
        <taxon>Dolmabahcevirus</taxon>
        <taxon>Dolmabahcevirus turkishdelight</taxon>
    </lineage>
</organism>
<protein>
    <submittedName>
        <fullName evidence="1">Uncharacterized protein</fullName>
    </submittedName>
</protein>
<evidence type="ECO:0000313" key="1">
    <source>
        <dbReference type="EMBL" id="QPL14067.1"/>
    </source>
</evidence>
<evidence type="ECO:0000313" key="2">
    <source>
        <dbReference type="Proteomes" id="UP000595090"/>
    </source>
</evidence>
<gene>
    <name evidence="1" type="primary">38</name>
    <name evidence="1" type="ORF">SEA_TURKISHDELIGHT_38</name>
</gene>
<proteinExistence type="predicted"/>